<proteinExistence type="predicted"/>
<dbReference type="InterPro" id="IPR045340">
    <property type="entry name" value="DUF6533"/>
</dbReference>
<keyword evidence="1" id="KW-1133">Transmembrane helix</keyword>
<evidence type="ECO:0000256" key="1">
    <source>
        <dbReference type="SAM" id="Phobius"/>
    </source>
</evidence>
<name>A0A1B7MGE9_9AGAM</name>
<dbReference type="Pfam" id="PF20151">
    <property type="entry name" value="DUF6533"/>
    <property type="match status" value="1"/>
</dbReference>
<protein>
    <recommendedName>
        <fullName evidence="2">DUF6533 domain-containing protein</fullName>
    </recommendedName>
</protein>
<dbReference type="EMBL" id="KV449291">
    <property type="protein sequence ID" value="OAX31681.1"/>
    <property type="molecule type" value="Genomic_DNA"/>
</dbReference>
<feature type="transmembrane region" description="Helical" evidence="1">
    <location>
        <begin position="107"/>
        <end position="128"/>
    </location>
</feature>
<evidence type="ECO:0000313" key="3">
    <source>
        <dbReference type="EMBL" id="OAX31681.1"/>
    </source>
</evidence>
<keyword evidence="1" id="KW-0472">Membrane</keyword>
<feature type="transmembrane region" description="Helical" evidence="1">
    <location>
        <begin position="140"/>
        <end position="160"/>
    </location>
</feature>
<accession>A0A1B7MGE9</accession>
<dbReference type="OrthoDB" id="2657950at2759"/>
<organism evidence="3 4">
    <name type="scientific">Rhizopogon vinicolor AM-OR11-026</name>
    <dbReference type="NCBI Taxonomy" id="1314800"/>
    <lineage>
        <taxon>Eukaryota</taxon>
        <taxon>Fungi</taxon>
        <taxon>Dikarya</taxon>
        <taxon>Basidiomycota</taxon>
        <taxon>Agaricomycotina</taxon>
        <taxon>Agaricomycetes</taxon>
        <taxon>Agaricomycetidae</taxon>
        <taxon>Boletales</taxon>
        <taxon>Suillineae</taxon>
        <taxon>Rhizopogonaceae</taxon>
        <taxon>Rhizopogon</taxon>
    </lineage>
</organism>
<evidence type="ECO:0000259" key="2">
    <source>
        <dbReference type="Pfam" id="PF20151"/>
    </source>
</evidence>
<feature type="transmembrane region" description="Helical" evidence="1">
    <location>
        <begin position="186"/>
        <end position="208"/>
    </location>
</feature>
<feature type="domain" description="DUF6533" evidence="2">
    <location>
        <begin position="42"/>
        <end position="84"/>
    </location>
</feature>
<keyword evidence="4" id="KW-1185">Reference proteome</keyword>
<feature type="transmembrane region" description="Helical" evidence="1">
    <location>
        <begin position="74"/>
        <end position="95"/>
    </location>
</feature>
<dbReference type="InParanoid" id="A0A1B7MGE9"/>
<evidence type="ECO:0000313" key="4">
    <source>
        <dbReference type="Proteomes" id="UP000092154"/>
    </source>
</evidence>
<sequence length="303" mass="33832">MDGCSDHTFPLPRTEVNSLAQTTMGAFQATQAYTLLGLNCGYVALTSLWVYDYILCIPDSAAYLVGSRWGLGTLPYLACSHLPFAFVLLNMLQVFQHDASSTLCLSYAIANTYIGFLILLFAECIFVVRSYVVGEKKLKVFTIISIIAYMVPIIVCFQEVTSSVSGECWIPGVVEYLDTTASSRLIVVYSLLVVAELEILLFLLYHTVESCGWRIDNRLMRGLLQHNLQYFCCGFVFSLSVILAIVFLPFPVAHIIAEFHVVLQSVLVTRMHRDFWKSDRASCDIYGQSISLATFMAVAPELT</sequence>
<feature type="transmembrane region" description="Helical" evidence="1">
    <location>
        <begin position="228"/>
        <end position="247"/>
    </location>
</feature>
<feature type="transmembrane region" description="Helical" evidence="1">
    <location>
        <begin position="32"/>
        <end position="54"/>
    </location>
</feature>
<dbReference type="AlphaFoldDB" id="A0A1B7MGE9"/>
<dbReference type="Proteomes" id="UP000092154">
    <property type="component" value="Unassembled WGS sequence"/>
</dbReference>
<gene>
    <name evidence="3" type="ORF">K503DRAFT_860654</name>
</gene>
<keyword evidence="1" id="KW-0812">Transmembrane</keyword>
<reference evidence="3 4" key="1">
    <citation type="submission" date="2016-06" db="EMBL/GenBank/DDBJ databases">
        <title>Comparative genomics of the ectomycorrhizal sister species Rhizopogon vinicolor and Rhizopogon vesiculosus (Basidiomycota: Boletales) reveals a divergence of the mating type B locus.</title>
        <authorList>
            <consortium name="DOE Joint Genome Institute"/>
            <person name="Mujic A.B."/>
            <person name="Kuo A."/>
            <person name="Tritt A."/>
            <person name="Lipzen A."/>
            <person name="Chen C."/>
            <person name="Johnson J."/>
            <person name="Sharma A."/>
            <person name="Barry K."/>
            <person name="Grigoriev I.V."/>
            <person name="Spatafora J.W."/>
        </authorList>
    </citation>
    <scope>NUCLEOTIDE SEQUENCE [LARGE SCALE GENOMIC DNA]</scope>
    <source>
        <strain evidence="3 4">AM-OR11-026</strain>
    </source>
</reference>